<protein>
    <submittedName>
        <fullName evidence="1">Uncharacterized protein</fullName>
    </submittedName>
</protein>
<evidence type="ECO:0000313" key="2">
    <source>
        <dbReference type="Proteomes" id="UP000308092"/>
    </source>
</evidence>
<dbReference type="AlphaFoldDB" id="A0A4S3J774"/>
<proteinExistence type="predicted"/>
<reference evidence="1 2" key="1">
    <citation type="submission" date="2019-03" db="EMBL/GenBank/DDBJ databases">
        <title>The genome sequence of a newly discovered highly antifungal drug resistant Aspergillus species, Aspergillus tanneri NIH 1004.</title>
        <authorList>
            <person name="Mounaud S."/>
            <person name="Singh I."/>
            <person name="Joardar V."/>
            <person name="Pakala S."/>
            <person name="Pakala S."/>
            <person name="Venepally P."/>
            <person name="Hoover J."/>
            <person name="Nierman W."/>
            <person name="Chung J."/>
            <person name="Losada L."/>
        </authorList>
    </citation>
    <scope>NUCLEOTIDE SEQUENCE [LARGE SCALE GENOMIC DNA]</scope>
    <source>
        <strain evidence="1 2">NIH1004</strain>
    </source>
</reference>
<gene>
    <name evidence="1" type="ORF">EYZ11_009797</name>
</gene>
<accession>A0A4S3J774</accession>
<dbReference type="Proteomes" id="UP000308092">
    <property type="component" value="Unassembled WGS sequence"/>
</dbReference>
<keyword evidence="2" id="KW-1185">Reference proteome</keyword>
<name>A0A4S3J774_9EURO</name>
<organism evidence="1 2">
    <name type="scientific">Aspergillus tanneri</name>
    <dbReference type="NCBI Taxonomy" id="1220188"/>
    <lineage>
        <taxon>Eukaryota</taxon>
        <taxon>Fungi</taxon>
        <taxon>Dikarya</taxon>
        <taxon>Ascomycota</taxon>
        <taxon>Pezizomycotina</taxon>
        <taxon>Eurotiomycetes</taxon>
        <taxon>Eurotiomycetidae</taxon>
        <taxon>Eurotiales</taxon>
        <taxon>Aspergillaceae</taxon>
        <taxon>Aspergillus</taxon>
        <taxon>Aspergillus subgen. Circumdati</taxon>
    </lineage>
</organism>
<sequence length="32" mass="3607">MPFKAPFSYLTSLVISTAESCQELRVNYKPSV</sequence>
<dbReference type="EMBL" id="SOSA01000486">
    <property type="protein sequence ID" value="THC90750.1"/>
    <property type="molecule type" value="Genomic_DNA"/>
</dbReference>
<comment type="caution">
    <text evidence="1">The sequence shown here is derived from an EMBL/GenBank/DDBJ whole genome shotgun (WGS) entry which is preliminary data.</text>
</comment>
<evidence type="ECO:0000313" key="1">
    <source>
        <dbReference type="EMBL" id="THC90750.1"/>
    </source>
</evidence>
<dbReference type="VEuPathDB" id="FungiDB:EYZ11_009797"/>